<organism evidence="1 2">
    <name type="scientific">Candidatus Gottesmanbacteria bacterium GW2011_GWB1_49_7</name>
    <dbReference type="NCBI Taxonomy" id="1618448"/>
    <lineage>
        <taxon>Bacteria</taxon>
        <taxon>Candidatus Gottesmaniibacteriota</taxon>
    </lineage>
</organism>
<accession>A0A0G1W3D6</accession>
<dbReference type="Proteomes" id="UP000034588">
    <property type="component" value="Unassembled WGS sequence"/>
</dbReference>
<reference evidence="1 2" key="1">
    <citation type="journal article" date="2015" name="Nature">
        <title>rRNA introns, odd ribosomes, and small enigmatic genomes across a large radiation of phyla.</title>
        <authorList>
            <person name="Brown C.T."/>
            <person name="Hug L.A."/>
            <person name="Thomas B.C."/>
            <person name="Sharon I."/>
            <person name="Castelle C.J."/>
            <person name="Singh A."/>
            <person name="Wilkins M.J."/>
            <person name="Williams K.H."/>
            <person name="Banfield J.F."/>
        </authorList>
    </citation>
    <scope>NUCLEOTIDE SEQUENCE [LARGE SCALE GENOMIC DNA]</scope>
</reference>
<gene>
    <name evidence="1" type="ORF">UY48_C0003G0030</name>
</gene>
<evidence type="ECO:0000313" key="2">
    <source>
        <dbReference type="Proteomes" id="UP000034588"/>
    </source>
</evidence>
<comment type="caution">
    <text evidence="1">The sequence shown here is derived from an EMBL/GenBank/DDBJ whole genome shotgun (WGS) entry which is preliminary data.</text>
</comment>
<evidence type="ECO:0000313" key="1">
    <source>
        <dbReference type="EMBL" id="KKW13208.1"/>
    </source>
</evidence>
<protein>
    <submittedName>
        <fullName evidence="1">Uncharacterized protein</fullName>
    </submittedName>
</protein>
<dbReference type="AlphaFoldDB" id="A0A0G1W3D6"/>
<dbReference type="EMBL" id="LCQD01000003">
    <property type="protein sequence ID" value="KKW13208.1"/>
    <property type="molecule type" value="Genomic_DNA"/>
</dbReference>
<proteinExistence type="predicted"/>
<sequence>MSKQGKLAYERAKKLLKHDPQKRSMVSLQEAALWDVTNAIEKARALYEKYDATGDGTDKMNALLIVAKCFRAKLHSRADEVMPDILEG</sequence>
<name>A0A0G1W3D6_9BACT</name>